<proteinExistence type="predicted"/>
<keyword evidence="3" id="KW-1185">Reference proteome</keyword>
<keyword evidence="1" id="KW-0732">Signal</keyword>
<organism evidence="2 3">
    <name type="scientific">Microvirga terrae</name>
    <dbReference type="NCBI Taxonomy" id="2740529"/>
    <lineage>
        <taxon>Bacteria</taxon>
        <taxon>Pseudomonadati</taxon>
        <taxon>Pseudomonadota</taxon>
        <taxon>Alphaproteobacteria</taxon>
        <taxon>Hyphomicrobiales</taxon>
        <taxon>Methylobacteriaceae</taxon>
        <taxon>Microvirga</taxon>
    </lineage>
</organism>
<evidence type="ECO:0000313" key="2">
    <source>
        <dbReference type="EMBL" id="UVF19133.1"/>
    </source>
</evidence>
<reference evidence="2" key="1">
    <citation type="submission" date="2022-08" db="EMBL/GenBank/DDBJ databases">
        <title>Microvirga terrae sp. nov., isolated from soil.</title>
        <authorList>
            <person name="Kim K.H."/>
            <person name="Seo Y.L."/>
            <person name="Kim J.M."/>
            <person name="Lee J.K."/>
            <person name="Han D.M."/>
            <person name="Jeon C.O."/>
        </authorList>
    </citation>
    <scope>NUCLEOTIDE SEQUENCE</scope>
    <source>
        <strain evidence="2">R24</strain>
    </source>
</reference>
<accession>A0ABY5RQ70</accession>
<evidence type="ECO:0000313" key="3">
    <source>
        <dbReference type="Proteomes" id="UP001017257"/>
    </source>
</evidence>
<dbReference type="EMBL" id="CP102845">
    <property type="protein sequence ID" value="UVF19133.1"/>
    <property type="molecule type" value="Genomic_DNA"/>
</dbReference>
<name>A0ABY5RQ70_9HYPH</name>
<gene>
    <name evidence="2" type="ORF">HPT29_022210</name>
</gene>
<dbReference type="RefSeq" id="WP_173946052.1">
    <property type="nucleotide sequence ID" value="NZ_CP102845.1"/>
</dbReference>
<feature type="chain" id="PRO_5046172180" evidence="1">
    <location>
        <begin position="22"/>
        <end position="81"/>
    </location>
</feature>
<sequence>MRVLPLSALVLAVMISAPVVAQEQGAAPSAREARRAACQQEANLIYRTSSRGIGMAEDTRNQIIAARRAHVRECMAKAAPG</sequence>
<protein>
    <submittedName>
        <fullName evidence="2">Uncharacterized protein</fullName>
    </submittedName>
</protein>
<evidence type="ECO:0000256" key="1">
    <source>
        <dbReference type="SAM" id="SignalP"/>
    </source>
</evidence>
<dbReference type="Proteomes" id="UP001017257">
    <property type="component" value="Chromosome"/>
</dbReference>
<feature type="signal peptide" evidence="1">
    <location>
        <begin position="1"/>
        <end position="21"/>
    </location>
</feature>